<dbReference type="RefSeq" id="WP_344693508.1">
    <property type="nucleotide sequence ID" value="NZ_BAABBF010000005.1"/>
</dbReference>
<evidence type="ECO:0000313" key="2">
    <source>
        <dbReference type="EMBL" id="GAA3713400.1"/>
    </source>
</evidence>
<sequence length="194" mass="20753">MILPRPLLAFAAAVVWLLTATAAQAAVTVTFWSHELGNSFPHAFFTLRGVPDAGGQPVDVNYGFTARTLSPAILFGTVAGKLDIARPFYMAGSDAQFSVILTDRQYADLLALVAAWGGKNGESRYNLNRRNCVHFVREAARLVGLTGLNHPGLMKKPRSFLKAVAAANPGRVVVLNLPGRAYLATLPALPAPSR</sequence>
<gene>
    <name evidence="2" type="ORF">GCM10022268_22710</name>
</gene>
<feature type="signal peptide" evidence="1">
    <location>
        <begin position="1"/>
        <end position="25"/>
    </location>
</feature>
<dbReference type="Proteomes" id="UP001500523">
    <property type="component" value="Unassembled WGS sequence"/>
</dbReference>
<proteinExistence type="predicted"/>
<accession>A0ABP7E2F9</accession>
<reference evidence="3" key="1">
    <citation type="journal article" date="2019" name="Int. J. Syst. Evol. Microbiol.">
        <title>The Global Catalogue of Microorganisms (GCM) 10K type strain sequencing project: providing services to taxonomists for standard genome sequencing and annotation.</title>
        <authorList>
            <consortium name="The Broad Institute Genomics Platform"/>
            <consortium name="The Broad Institute Genome Sequencing Center for Infectious Disease"/>
            <person name="Wu L."/>
            <person name="Ma J."/>
        </authorList>
    </citation>
    <scope>NUCLEOTIDE SEQUENCE [LARGE SCALE GENOMIC DNA]</scope>
    <source>
        <strain evidence="3">JCM 17498</strain>
    </source>
</reference>
<evidence type="ECO:0000256" key="1">
    <source>
        <dbReference type="SAM" id="SignalP"/>
    </source>
</evidence>
<keyword evidence="1" id="KW-0732">Signal</keyword>
<dbReference type="EMBL" id="BAABBF010000005">
    <property type="protein sequence ID" value="GAA3713400.1"/>
    <property type="molecule type" value="Genomic_DNA"/>
</dbReference>
<feature type="chain" id="PRO_5046806969" description="DUF4105 domain-containing protein" evidence="1">
    <location>
        <begin position="26"/>
        <end position="194"/>
    </location>
</feature>
<keyword evidence="3" id="KW-1185">Reference proteome</keyword>
<name>A0ABP7E2F9_9SPHN</name>
<evidence type="ECO:0000313" key="3">
    <source>
        <dbReference type="Proteomes" id="UP001500523"/>
    </source>
</evidence>
<organism evidence="2 3">
    <name type="scientific">Sphingomonas cynarae</name>
    <dbReference type="NCBI Taxonomy" id="930197"/>
    <lineage>
        <taxon>Bacteria</taxon>
        <taxon>Pseudomonadati</taxon>
        <taxon>Pseudomonadota</taxon>
        <taxon>Alphaproteobacteria</taxon>
        <taxon>Sphingomonadales</taxon>
        <taxon>Sphingomonadaceae</taxon>
        <taxon>Sphingomonas</taxon>
    </lineage>
</organism>
<protein>
    <recommendedName>
        <fullName evidence="4">DUF4105 domain-containing protein</fullName>
    </recommendedName>
</protein>
<comment type="caution">
    <text evidence="2">The sequence shown here is derived from an EMBL/GenBank/DDBJ whole genome shotgun (WGS) entry which is preliminary data.</text>
</comment>
<evidence type="ECO:0008006" key="4">
    <source>
        <dbReference type="Google" id="ProtNLM"/>
    </source>
</evidence>